<dbReference type="InParanoid" id="F7EWH6"/>
<dbReference type="Pfam" id="PF15360">
    <property type="entry name" value="Apelin"/>
    <property type="match status" value="1"/>
</dbReference>
<feature type="region of interest" description="Disordered" evidence="11">
    <location>
        <begin position="1"/>
        <end position="127"/>
    </location>
</feature>
<organism evidence="12 13">
    <name type="scientific">Monodelphis domestica</name>
    <name type="common">Gray short-tailed opossum</name>
    <dbReference type="NCBI Taxonomy" id="13616"/>
    <lineage>
        <taxon>Eukaryota</taxon>
        <taxon>Metazoa</taxon>
        <taxon>Chordata</taxon>
        <taxon>Craniata</taxon>
        <taxon>Vertebrata</taxon>
        <taxon>Euteleostomi</taxon>
        <taxon>Mammalia</taxon>
        <taxon>Metatheria</taxon>
        <taxon>Didelphimorphia</taxon>
        <taxon>Didelphidae</taxon>
        <taxon>Monodelphis</taxon>
    </lineage>
</organism>
<reference evidence="12" key="3">
    <citation type="submission" date="2025-09" db="UniProtKB">
        <authorList>
            <consortium name="Ensembl"/>
        </authorList>
    </citation>
    <scope>IDENTIFICATION</scope>
</reference>
<dbReference type="PANTHER" id="PTHR15953">
    <property type="entry name" value="APELIN"/>
    <property type="match status" value="1"/>
</dbReference>
<sequence>REGERASGRAGQPASPPAACVRPSVRPCPTEASARDQGRAASSSGQPLCPAQPAEARRSTARAAGRQAGRSDAGAGSRAAIPPAPTPPRAHTHIHTRPSSPGAPLRSPAGVLPAPAPAPRGQTQPGRSMNLRRCLQALLLLWLSLASVCGGPLVEPSDRKELEEGNIRTLVQPKGARVGGPWPGGRRKFRRQRPRLSHKGPMPF</sequence>
<keyword evidence="8" id="KW-0732">Signal</keyword>
<comment type="similarity">
    <text evidence="2">Belongs to the apelin family.</text>
</comment>
<feature type="compositionally biased region" description="Basic residues" evidence="11">
    <location>
        <begin position="185"/>
        <end position="198"/>
    </location>
</feature>
<dbReference type="Ensembl" id="ENSMODT00000016827.3">
    <property type="protein sequence ID" value="ENSMODP00000016523.2"/>
    <property type="gene ID" value="ENSMODG00000013204.3"/>
</dbReference>
<feature type="region of interest" description="Disordered" evidence="11">
    <location>
        <begin position="172"/>
        <end position="204"/>
    </location>
</feature>
<dbReference type="GO" id="GO:0005615">
    <property type="term" value="C:extracellular space"/>
    <property type="evidence" value="ECO:0000318"/>
    <property type="project" value="GO_Central"/>
</dbReference>
<dbReference type="GO" id="GO:0007369">
    <property type="term" value="P:gastrulation"/>
    <property type="evidence" value="ECO:0007669"/>
    <property type="project" value="UniProtKB-KW"/>
</dbReference>
<dbReference type="Bgee" id="ENSMODG00000013204">
    <property type="expression patterns" value="Expressed in skeletal muscle tissue and 11 other cell types or tissues"/>
</dbReference>
<dbReference type="GO" id="GO:0001525">
    <property type="term" value="P:angiogenesis"/>
    <property type="evidence" value="ECO:0007669"/>
    <property type="project" value="UniProtKB-KW"/>
</dbReference>
<protein>
    <recommendedName>
        <fullName evidence="3">Apelin</fullName>
    </recommendedName>
    <alternativeName>
        <fullName evidence="10">APJ endogenous ligand</fullName>
    </alternativeName>
</protein>
<dbReference type="AlphaFoldDB" id="F7EWH6"/>
<reference evidence="12 13" key="1">
    <citation type="journal article" date="2007" name="Nature">
        <title>Genome of the marsupial Monodelphis domestica reveals innovation in non-coding sequences.</title>
        <authorList>
            <person name="Mikkelsen T.S."/>
            <person name="Wakefield M.J."/>
            <person name="Aken B."/>
            <person name="Amemiya C.T."/>
            <person name="Chang J.L."/>
            <person name="Duke S."/>
            <person name="Garber M."/>
            <person name="Gentles A.J."/>
            <person name="Goodstadt L."/>
            <person name="Heger A."/>
            <person name="Jurka J."/>
            <person name="Kamal M."/>
            <person name="Mauceli E."/>
            <person name="Searle S.M."/>
            <person name="Sharpe T."/>
            <person name="Baker M.L."/>
            <person name="Batzer M.A."/>
            <person name="Benos P.V."/>
            <person name="Belov K."/>
            <person name="Clamp M."/>
            <person name="Cook A."/>
            <person name="Cuff J."/>
            <person name="Das R."/>
            <person name="Davidow L."/>
            <person name="Deakin J.E."/>
            <person name="Fazzari M.J."/>
            <person name="Glass J.L."/>
            <person name="Grabherr M."/>
            <person name="Greally J.M."/>
            <person name="Gu W."/>
            <person name="Hore T.A."/>
            <person name="Huttley G.A."/>
            <person name="Kleber M."/>
            <person name="Jirtle R.L."/>
            <person name="Koina E."/>
            <person name="Lee J.T."/>
            <person name="Mahony S."/>
            <person name="Marra M.A."/>
            <person name="Miller R.D."/>
            <person name="Nicholls R.D."/>
            <person name="Oda M."/>
            <person name="Papenfuss A.T."/>
            <person name="Parra Z.E."/>
            <person name="Pollock D.D."/>
            <person name="Ray D.A."/>
            <person name="Schein J.E."/>
            <person name="Speed T.P."/>
            <person name="Thompson K."/>
            <person name="VandeBerg J.L."/>
            <person name="Wade C.M."/>
            <person name="Walker J.A."/>
            <person name="Waters P.D."/>
            <person name="Webber C."/>
            <person name="Weidman J.R."/>
            <person name="Xie X."/>
            <person name="Zody M.C."/>
            <person name="Baldwin J."/>
            <person name="Abdouelleil A."/>
            <person name="Abdulkadir J."/>
            <person name="Abebe A."/>
            <person name="Abera B."/>
            <person name="Abreu J."/>
            <person name="Acer S.C."/>
            <person name="Aftuck L."/>
            <person name="Alexander A."/>
            <person name="An P."/>
            <person name="Anderson E."/>
            <person name="Anderson S."/>
            <person name="Arachi H."/>
            <person name="Azer M."/>
            <person name="Bachantsang P."/>
            <person name="Barry A."/>
            <person name="Bayul T."/>
            <person name="Berlin A."/>
            <person name="Bessette D."/>
            <person name="Bloom T."/>
            <person name="Bloom T."/>
            <person name="Boguslavskiy L."/>
            <person name="Bonnet C."/>
            <person name="Boukhgalter B."/>
            <person name="Bourzgui I."/>
            <person name="Brown A."/>
            <person name="Cahill P."/>
            <person name="Channer S."/>
            <person name="Cheshatsang Y."/>
            <person name="Chuda L."/>
            <person name="Citroen M."/>
            <person name="Collymore A."/>
            <person name="Cooke P."/>
            <person name="Costello M."/>
            <person name="D'Aco K."/>
            <person name="Daza R."/>
            <person name="De Haan G."/>
            <person name="DeGray S."/>
            <person name="DeMaso C."/>
            <person name="Dhargay N."/>
            <person name="Dooley K."/>
            <person name="Dooley E."/>
            <person name="Doricent M."/>
            <person name="Dorje P."/>
            <person name="Dorjee K."/>
            <person name="Dupes A."/>
            <person name="Elong R."/>
            <person name="Falk J."/>
            <person name="Farina A."/>
            <person name="Faro S."/>
            <person name="Ferguson D."/>
            <person name="Fisher S."/>
            <person name="Foley C.D."/>
            <person name="Franke A."/>
            <person name="Friedrich D."/>
            <person name="Gadbois L."/>
            <person name="Gearin G."/>
            <person name="Gearin C.R."/>
            <person name="Giannoukos G."/>
            <person name="Goode T."/>
            <person name="Graham J."/>
            <person name="Grandbois E."/>
            <person name="Grewal S."/>
            <person name="Gyaltsen K."/>
            <person name="Hafez N."/>
            <person name="Hagos B."/>
            <person name="Hall J."/>
            <person name="Henson C."/>
            <person name="Hollinger A."/>
            <person name="Honan T."/>
            <person name="Huard M.D."/>
            <person name="Hughes L."/>
            <person name="Hurhula B."/>
            <person name="Husby M.E."/>
            <person name="Kamat A."/>
            <person name="Kanga B."/>
            <person name="Kashin S."/>
            <person name="Khazanovich D."/>
            <person name="Kisner P."/>
            <person name="Lance K."/>
            <person name="Lara M."/>
            <person name="Lee W."/>
            <person name="Lennon N."/>
            <person name="Letendre F."/>
            <person name="LeVine R."/>
            <person name="Lipovsky A."/>
            <person name="Liu X."/>
            <person name="Liu J."/>
            <person name="Liu S."/>
            <person name="Lokyitsang T."/>
            <person name="Lokyitsang Y."/>
            <person name="Lubonja R."/>
            <person name="Lui A."/>
            <person name="MacDonald P."/>
            <person name="Magnisalis V."/>
            <person name="Maru K."/>
            <person name="Matthews C."/>
            <person name="McCusker W."/>
            <person name="McDonough S."/>
            <person name="Mehta T."/>
            <person name="Meldrim J."/>
            <person name="Meneus L."/>
            <person name="Mihai O."/>
            <person name="Mihalev A."/>
            <person name="Mihova T."/>
            <person name="Mittelman R."/>
            <person name="Mlenga V."/>
            <person name="Montmayeur A."/>
            <person name="Mulrain L."/>
            <person name="Navidi A."/>
            <person name="Naylor J."/>
            <person name="Negash T."/>
            <person name="Nguyen T."/>
            <person name="Nguyen N."/>
            <person name="Nicol R."/>
            <person name="Norbu C."/>
            <person name="Norbu N."/>
            <person name="Novod N."/>
            <person name="O'Neill B."/>
            <person name="Osman S."/>
            <person name="Markiewicz E."/>
            <person name="Oyono O.L."/>
            <person name="Patti C."/>
            <person name="Phunkhang P."/>
            <person name="Pierre F."/>
            <person name="Priest M."/>
            <person name="Raghuraman S."/>
            <person name="Rege F."/>
            <person name="Reyes R."/>
            <person name="Rise C."/>
            <person name="Rogov P."/>
            <person name="Ross K."/>
            <person name="Ryan E."/>
            <person name="Settipalli S."/>
            <person name="Shea T."/>
            <person name="Sherpa N."/>
            <person name="Shi L."/>
            <person name="Shih D."/>
            <person name="Sparrow T."/>
            <person name="Spaulding J."/>
            <person name="Stalker J."/>
            <person name="Stange-Thomann N."/>
            <person name="Stavropoulos S."/>
            <person name="Stone C."/>
            <person name="Strader C."/>
            <person name="Tesfaye S."/>
            <person name="Thomson T."/>
            <person name="Thoulutsang Y."/>
            <person name="Thoulutsang D."/>
            <person name="Topham K."/>
            <person name="Topping I."/>
            <person name="Tsamla T."/>
            <person name="Vassiliev H."/>
            <person name="Vo A."/>
            <person name="Wangchuk T."/>
            <person name="Wangdi T."/>
            <person name="Weiand M."/>
            <person name="Wilkinson J."/>
            <person name="Wilson A."/>
            <person name="Yadav S."/>
            <person name="Young G."/>
            <person name="Yu Q."/>
            <person name="Zembek L."/>
            <person name="Zhong D."/>
            <person name="Zimmer A."/>
            <person name="Zwirko Z."/>
            <person name="Jaffe D.B."/>
            <person name="Alvarez P."/>
            <person name="Brockman W."/>
            <person name="Butler J."/>
            <person name="Chin C."/>
            <person name="Gnerre S."/>
            <person name="MacCallum I."/>
            <person name="Graves J.A."/>
            <person name="Ponting C.P."/>
            <person name="Breen M."/>
            <person name="Samollow P.B."/>
            <person name="Lander E.S."/>
            <person name="Lindblad-Toh K."/>
        </authorList>
    </citation>
    <scope>NUCLEOTIDE SEQUENCE [LARGE SCALE GENOMIC DNA]</scope>
</reference>
<evidence type="ECO:0000256" key="3">
    <source>
        <dbReference type="ARBA" id="ARBA00020395"/>
    </source>
</evidence>
<dbReference type="GO" id="GO:0005179">
    <property type="term" value="F:hormone activity"/>
    <property type="evidence" value="ECO:0007669"/>
    <property type="project" value="UniProtKB-KW"/>
</dbReference>
<accession>F7EWH6</accession>
<name>F7EWH6_MONDO</name>
<evidence type="ECO:0000256" key="9">
    <source>
        <dbReference type="ARBA" id="ARBA00023218"/>
    </source>
</evidence>
<evidence type="ECO:0000256" key="7">
    <source>
        <dbReference type="ARBA" id="ARBA00022702"/>
    </source>
</evidence>
<evidence type="ECO:0000313" key="12">
    <source>
        <dbReference type="Ensembl" id="ENSMODP00000016523.2"/>
    </source>
</evidence>
<proteinExistence type="inferred from homology"/>
<evidence type="ECO:0000256" key="6">
    <source>
        <dbReference type="ARBA" id="ARBA00022657"/>
    </source>
</evidence>
<feature type="compositionally biased region" description="Low complexity" evidence="11">
    <location>
        <begin position="61"/>
        <end position="81"/>
    </location>
</feature>
<dbReference type="PANTHER" id="PTHR15953:SF0">
    <property type="entry name" value="APELIN"/>
    <property type="match status" value="1"/>
</dbReference>
<keyword evidence="4" id="KW-0217">Developmental protein</keyword>
<evidence type="ECO:0000313" key="13">
    <source>
        <dbReference type="Proteomes" id="UP000002280"/>
    </source>
</evidence>
<evidence type="ECO:0000256" key="1">
    <source>
        <dbReference type="ARBA" id="ARBA00004239"/>
    </source>
</evidence>
<dbReference type="InterPro" id="IPR026155">
    <property type="entry name" value="Apelin"/>
</dbReference>
<keyword evidence="5" id="KW-0964">Secreted</keyword>
<dbReference type="STRING" id="13616.ENSMODP00000016523"/>
<evidence type="ECO:0000256" key="11">
    <source>
        <dbReference type="SAM" id="MobiDB-lite"/>
    </source>
</evidence>
<keyword evidence="7" id="KW-0372">Hormone</keyword>
<dbReference type="Proteomes" id="UP000002280">
    <property type="component" value="Chromosome X"/>
</dbReference>
<reference evidence="12" key="2">
    <citation type="submission" date="2025-08" db="UniProtKB">
        <authorList>
            <consortium name="Ensembl"/>
        </authorList>
    </citation>
    <scope>IDENTIFICATION</scope>
</reference>
<evidence type="ECO:0000256" key="4">
    <source>
        <dbReference type="ARBA" id="ARBA00022473"/>
    </source>
</evidence>
<evidence type="ECO:0000256" key="10">
    <source>
        <dbReference type="ARBA" id="ARBA00030305"/>
    </source>
</evidence>
<keyword evidence="6" id="KW-0037">Angiogenesis</keyword>
<dbReference type="GO" id="GO:0031704">
    <property type="term" value="F:apelin receptor binding"/>
    <property type="evidence" value="ECO:0007669"/>
    <property type="project" value="InterPro"/>
</dbReference>
<keyword evidence="9" id="KW-0306">Gastrulation</keyword>
<dbReference type="GeneTree" id="ENSGT00390000014020"/>
<evidence type="ECO:0000256" key="5">
    <source>
        <dbReference type="ARBA" id="ARBA00022525"/>
    </source>
</evidence>
<evidence type="ECO:0000256" key="2">
    <source>
        <dbReference type="ARBA" id="ARBA00008623"/>
    </source>
</evidence>
<dbReference type="eggNOG" id="ENOG502S9TY">
    <property type="taxonomic scope" value="Eukaryota"/>
</dbReference>
<comment type="subcellular location">
    <subcellularLocation>
        <location evidence="1">Secreted</location>
        <location evidence="1">Extracellular space</location>
    </subcellularLocation>
</comment>
<dbReference type="HOGENOM" id="CLU_1345925_0_0_1"/>
<keyword evidence="13" id="KW-1185">Reference proteome</keyword>
<evidence type="ECO:0000256" key="8">
    <source>
        <dbReference type="ARBA" id="ARBA00022729"/>
    </source>
</evidence>